<evidence type="ECO:0000256" key="9">
    <source>
        <dbReference type="SAM" id="Phobius"/>
    </source>
</evidence>
<protein>
    <submittedName>
        <fullName evidence="11">Citrate-proton symporter (CitA)</fullName>
    </submittedName>
</protein>
<feature type="transmembrane region" description="Helical" evidence="9">
    <location>
        <begin position="376"/>
        <end position="394"/>
    </location>
</feature>
<dbReference type="PROSITE" id="PS50850">
    <property type="entry name" value="MFS"/>
    <property type="match status" value="1"/>
</dbReference>
<accession>A0A2U3QAD8</accession>
<dbReference type="GO" id="GO:0015293">
    <property type="term" value="F:symporter activity"/>
    <property type="evidence" value="ECO:0007669"/>
    <property type="project" value="UniProtKB-KW"/>
</dbReference>
<evidence type="ECO:0000256" key="5">
    <source>
        <dbReference type="ARBA" id="ARBA00022692"/>
    </source>
</evidence>
<dbReference type="PROSITE" id="PS00217">
    <property type="entry name" value="SUGAR_TRANSPORT_2"/>
    <property type="match status" value="1"/>
</dbReference>
<feature type="transmembrane region" description="Helical" evidence="9">
    <location>
        <begin position="434"/>
        <end position="460"/>
    </location>
</feature>
<dbReference type="InterPro" id="IPR051084">
    <property type="entry name" value="H+-coupled_symporters"/>
</dbReference>
<evidence type="ECO:0000256" key="6">
    <source>
        <dbReference type="ARBA" id="ARBA00022847"/>
    </source>
</evidence>
<feature type="transmembrane region" description="Helical" evidence="9">
    <location>
        <begin position="466"/>
        <end position="485"/>
    </location>
</feature>
<keyword evidence="5 9" id="KW-0812">Transmembrane</keyword>
<keyword evidence="3" id="KW-0813">Transport</keyword>
<proteinExistence type="inferred from homology"/>
<evidence type="ECO:0000256" key="3">
    <source>
        <dbReference type="ARBA" id="ARBA00022448"/>
    </source>
</evidence>
<comment type="similarity">
    <text evidence="2">Belongs to the major facilitator superfamily. Metabolite:H+ Symporter (MHS) family (TC 2.A.1.6) family.</text>
</comment>
<gene>
    <name evidence="11" type="ORF">BRAD3257_7715</name>
</gene>
<dbReference type="InterPro" id="IPR020846">
    <property type="entry name" value="MFS_dom"/>
</dbReference>
<evidence type="ECO:0000256" key="2">
    <source>
        <dbReference type="ARBA" id="ARBA00008240"/>
    </source>
</evidence>
<feature type="transmembrane region" description="Helical" evidence="9">
    <location>
        <begin position="123"/>
        <end position="147"/>
    </location>
</feature>
<organism evidence="11 12">
    <name type="scientific">Bradyrhizobium vignae</name>
    <dbReference type="NCBI Taxonomy" id="1549949"/>
    <lineage>
        <taxon>Bacteria</taxon>
        <taxon>Pseudomonadati</taxon>
        <taxon>Pseudomonadota</taxon>
        <taxon>Alphaproteobacteria</taxon>
        <taxon>Hyphomicrobiales</taxon>
        <taxon>Nitrobacteraceae</taxon>
        <taxon>Bradyrhizobium</taxon>
    </lineage>
</organism>
<evidence type="ECO:0000256" key="1">
    <source>
        <dbReference type="ARBA" id="ARBA00004651"/>
    </source>
</evidence>
<dbReference type="KEGG" id="bvz:BRAD3257_7715"/>
<dbReference type="SUPFAM" id="SSF103473">
    <property type="entry name" value="MFS general substrate transporter"/>
    <property type="match status" value="1"/>
</dbReference>
<keyword evidence="6" id="KW-0769">Symport</keyword>
<evidence type="ECO:0000256" key="4">
    <source>
        <dbReference type="ARBA" id="ARBA00022475"/>
    </source>
</evidence>
<dbReference type="Gene3D" id="1.20.1250.20">
    <property type="entry name" value="MFS general substrate transporter like domains"/>
    <property type="match status" value="2"/>
</dbReference>
<dbReference type="PANTHER" id="PTHR43528">
    <property type="entry name" value="ALPHA-KETOGLUTARATE PERMEASE"/>
    <property type="match status" value="1"/>
</dbReference>
<evidence type="ECO:0000256" key="8">
    <source>
        <dbReference type="ARBA" id="ARBA00023136"/>
    </source>
</evidence>
<dbReference type="FunFam" id="1.20.1250.20:FF:000001">
    <property type="entry name" value="Dicarboxylate MFS transporter"/>
    <property type="match status" value="1"/>
</dbReference>
<dbReference type="InterPro" id="IPR005829">
    <property type="entry name" value="Sugar_transporter_CS"/>
</dbReference>
<evidence type="ECO:0000256" key="7">
    <source>
        <dbReference type="ARBA" id="ARBA00022989"/>
    </source>
</evidence>
<feature type="transmembrane region" description="Helical" evidence="9">
    <location>
        <begin position="6"/>
        <end position="24"/>
    </location>
</feature>
<evidence type="ECO:0000313" key="11">
    <source>
        <dbReference type="EMBL" id="SPP98368.1"/>
    </source>
</evidence>
<keyword evidence="7 9" id="KW-1133">Transmembrane helix</keyword>
<dbReference type="Pfam" id="PF07690">
    <property type="entry name" value="MFS_1"/>
    <property type="match status" value="1"/>
</dbReference>
<keyword evidence="8 9" id="KW-0472">Membrane</keyword>
<feature type="transmembrane region" description="Helical" evidence="9">
    <location>
        <begin position="400"/>
        <end position="422"/>
    </location>
</feature>
<feature type="transmembrane region" description="Helical" evidence="9">
    <location>
        <begin position="259"/>
        <end position="278"/>
    </location>
</feature>
<name>A0A2U3QAD8_9BRAD</name>
<dbReference type="AlphaFoldDB" id="A0A2U3QAD8"/>
<evidence type="ECO:0000259" key="10">
    <source>
        <dbReference type="PROSITE" id="PS50850"/>
    </source>
</evidence>
<dbReference type="Proteomes" id="UP000246085">
    <property type="component" value="Chromosome BRAD3257"/>
</dbReference>
<feature type="transmembrane region" description="Helical" evidence="9">
    <location>
        <begin position="99"/>
        <end position="117"/>
    </location>
</feature>
<dbReference type="InterPro" id="IPR011701">
    <property type="entry name" value="MFS"/>
</dbReference>
<comment type="subcellular location">
    <subcellularLocation>
        <location evidence="1">Cell membrane</location>
        <topology evidence="1">Multi-pass membrane protein</topology>
    </subcellularLocation>
</comment>
<feature type="domain" description="Major facilitator superfamily (MFS) profile" evidence="10">
    <location>
        <begin position="87"/>
        <end position="491"/>
    </location>
</feature>
<sequence length="500" mass="53156">MVGAETGIFIANVTASFVMTASAYKLTGAMAVRNEFGEWNATVRTYLAKMFGSGIALQNRSRMSRQSTRKRLEPVLDPADERLTSRAVLGATIGNILEFYDFGTYSFFAIQIGQAFFPATDPFASLMLSLATFGAGFVTRPIGAIVLGSYSDRVGRRPAMTASFTMMSAAVLLLAMMPSYEAIGLAAPSLVVFARLLQGFALGGEVGPTTAYLMEAAPADARGLAVSFQPASQQIAATAGALVGEILSLTMTSEALNAYGWRIALLLGAATLPFGLWLRSALPETLHRPEAHVLVTQPWGQPRADRRIMSLGFVILASCTITTYVTGYMTTYAINTLHVSAPLAFGTTLISNAVGIAAALLGGLLADRAGRRRTMIWPQVTALLMTYPVFLWIAESRSAFALLGGLGALTLIGTIPYSAFYVSMAEGLPRNLRGGALATIYALAIAIFGGTAQPIVTWLIHLTGSALVPAWYMLFASATGLLAMLMMPQTAPLNFTPNHK</sequence>
<dbReference type="PANTHER" id="PTHR43528:SF3">
    <property type="entry name" value="CITRATE-PROTON SYMPORTER"/>
    <property type="match status" value="1"/>
</dbReference>
<feature type="transmembrane region" description="Helical" evidence="9">
    <location>
        <begin position="308"/>
        <end position="329"/>
    </location>
</feature>
<dbReference type="InterPro" id="IPR036259">
    <property type="entry name" value="MFS_trans_sf"/>
</dbReference>
<reference evidence="11 12" key="1">
    <citation type="submission" date="2018-03" db="EMBL/GenBank/DDBJ databases">
        <authorList>
            <person name="Gully D."/>
        </authorList>
    </citation>
    <scope>NUCLEOTIDE SEQUENCE [LARGE SCALE GENOMIC DNA]</scope>
    <source>
        <strain evidence="11">ORS3257</strain>
    </source>
</reference>
<keyword evidence="4" id="KW-1003">Cell membrane</keyword>
<evidence type="ECO:0000313" key="12">
    <source>
        <dbReference type="Proteomes" id="UP000246085"/>
    </source>
</evidence>
<dbReference type="GO" id="GO:0005886">
    <property type="term" value="C:plasma membrane"/>
    <property type="evidence" value="ECO:0007669"/>
    <property type="project" value="UniProtKB-SubCell"/>
</dbReference>
<feature type="transmembrane region" description="Helical" evidence="9">
    <location>
        <begin position="341"/>
        <end position="364"/>
    </location>
</feature>
<dbReference type="EMBL" id="LS398110">
    <property type="protein sequence ID" value="SPP98368.1"/>
    <property type="molecule type" value="Genomic_DNA"/>
</dbReference>